<evidence type="ECO:0000313" key="1">
    <source>
        <dbReference type="EMBL" id="UQX87359.1"/>
    </source>
</evidence>
<protein>
    <submittedName>
        <fullName evidence="1">Uncharacterized protein</fullName>
    </submittedName>
</protein>
<dbReference type="EMBL" id="CP097332">
    <property type="protein sequence ID" value="UQX87359.1"/>
    <property type="molecule type" value="Genomic_DNA"/>
</dbReference>
<name>A0ABY4QVP8_9ACTN</name>
<sequence>MATLKTEFGPYLSDQTIATVLTRQLTIGRPVAEIREAARQELAEILAAF</sequence>
<keyword evidence="2" id="KW-1185">Reference proteome</keyword>
<reference evidence="1" key="1">
    <citation type="journal article" date="2018" name="Int. J. Syst. Evol. Microbiol.">
        <title>Jatrophihabitans telluris sp. nov., isolated from sediment soil of lava forest wetlands and the emended description of the genus Jatrophihabitans.</title>
        <authorList>
            <person name="Lee K.C."/>
            <person name="Suh M.K."/>
            <person name="Eom M.K."/>
            <person name="Kim K.K."/>
            <person name="Kim J.S."/>
            <person name="Kim D.S."/>
            <person name="Ko S.H."/>
            <person name="Shin Y.K."/>
            <person name="Lee J.S."/>
        </authorList>
    </citation>
    <scope>NUCLEOTIDE SEQUENCE</scope>
    <source>
        <strain evidence="1">N237</strain>
    </source>
</reference>
<dbReference type="RefSeq" id="WP_249769867.1">
    <property type="nucleotide sequence ID" value="NZ_CP097332.1"/>
</dbReference>
<accession>A0ABY4QVP8</accession>
<evidence type="ECO:0000313" key="2">
    <source>
        <dbReference type="Proteomes" id="UP001056336"/>
    </source>
</evidence>
<proteinExistence type="predicted"/>
<gene>
    <name evidence="1" type="ORF">M6D93_13755</name>
</gene>
<reference evidence="1" key="2">
    <citation type="submission" date="2022-05" db="EMBL/GenBank/DDBJ databases">
        <authorList>
            <person name="Kim J.-S."/>
            <person name="Lee K."/>
            <person name="Suh M."/>
            <person name="Eom M."/>
            <person name="Kim J.-S."/>
            <person name="Kim D.-S."/>
            <person name="Ko S.-H."/>
            <person name="Shin Y."/>
            <person name="Lee J.-S."/>
        </authorList>
    </citation>
    <scope>NUCLEOTIDE SEQUENCE</scope>
    <source>
        <strain evidence="1">N237</strain>
    </source>
</reference>
<organism evidence="1 2">
    <name type="scientific">Jatrophihabitans telluris</name>
    <dbReference type="NCBI Taxonomy" id="2038343"/>
    <lineage>
        <taxon>Bacteria</taxon>
        <taxon>Bacillati</taxon>
        <taxon>Actinomycetota</taxon>
        <taxon>Actinomycetes</taxon>
        <taxon>Jatrophihabitantales</taxon>
        <taxon>Jatrophihabitantaceae</taxon>
        <taxon>Jatrophihabitans</taxon>
    </lineage>
</organism>
<dbReference type="Proteomes" id="UP001056336">
    <property type="component" value="Chromosome"/>
</dbReference>